<sequence length="1455" mass="153650">MARPLRPAPAPRVPAPASTPAAPSTSTSTPRTSSRPHKPSAAALASGPSTPNTPGPSTPSDLRSRAAITVEAKAHGLRSVGVANERTPCPFPASWGGREKCGIVEEDEGDEVLMGILSSIASNDNRALSAEEIALTCFHQGWLRPPSAAIEPTTLINNAIRSYLKRCEKSNRHCLLAKYQLAGSVVESVLQPALHPNAFDGGVRPKGTVWYLVGGSGKNKWKSPFEGIEVPKVPARKPAPSKKPQPKESKPVKTEEKKSSGPSKGKAKVAPVKIRLVLNGAITEDGDTASEAGSDLRSRSVSTAPEATGLGLAQAISLPLTDKPPKRIKSRRPRDILDSSSESETSESDMDFDMPGPSRLTKPSRSYRKIPPPLPLNGSPRVYSSSRLPQHSPFMDVFFPSPIIPSSPFPLPHASPFPSHSLDNTTWTARHDRTAFFESSSSSSDDEMREPTWGMDSEILVRAVGGDDDLPSWSMEEDEAKVKEATDALRVLFPMSSPDVETDLDTKLKLNQFDNRPSASESPVAASTSFGQLKGLDAGGIPLNAWIANSSPAASPNIRYRNLAPPPDVSPTQHLSNLRSSFDPEQMEVDDETPWLDESGELPVKAEDTFSDVDLGSTIGDAPTPEHDRQLDTALWAQEAAAIRIKQEPEDYPSPATTEDDHSAVGYNGSRASSTPSSGSSELPPFEIDVDNGRMGVDEVILGPESISVEELDGWLPTHLKAERTPHRGRTTKNRHHPSRCSGNWGGIGVGSTFAPVKPVARNRSSRSTATARRRRSSPKATFTEVPARLTPETDIDEDETDAIGTEDLERARIEADAKEEQHRKACKEKAEQQRRLLEAYRQTIRAEATDNVPVTSPWSESQNAWGSTSIESLHISTPGVLSPLVLHSISNMSLGNPIDSGRMTAVDPKALVSPPLQSGFSVGQVGMPPMHCQDLGTGMLDAVLSQQEIDSFVCASELPAAPAPATVPAPPPAPPRPSVPSTLAPLHPPRVSPAPISPNAQSCRPISPAMAPKAPPPLAPKPKKAPVRAPTKAPTLAPAPVQPTPSFISSSTASTTTGEQSFAPTTLPTALPAVVPPQLAAPISVPTITTPATELAAQKPSVSPSPTAASTPSTATSSALSSAPSATTINTGNSHGNGNNAANKPGGKVATITKPLCPGVDACVVDNIPVYAHLFDGRPGQGKQILLRRLDTDFVNANALLHALGVPLAKYSEYLDNPISPIRLAARHVIPPSCPAAVYSNGVSGIWVHLSEAREFARRAKLPEGRLLASLLREDLFQLFATLAGLKPDHPTSESFGLPFVPQKPEGPSPVPSPAPSTASSLSSANSKSTPNLATLSISAPPSAHQHLRQNTAPINANVNKGPLARSAPPTPPDGCPQPKRRRATISSPLAKKPGVQALTSVSGHHPQAIAPAPATPFNKGSAPAAGTRMSIASQKRATRASIGGGVLPRPIAK</sequence>
<feature type="compositionally biased region" description="Polar residues" evidence="2">
    <location>
        <begin position="570"/>
        <end position="580"/>
    </location>
</feature>
<feature type="domain" description="HTH APSES-type" evidence="3">
    <location>
        <begin position="1165"/>
        <end position="1285"/>
    </location>
</feature>
<feature type="region of interest" description="Disordered" evidence="2">
    <location>
        <begin position="223"/>
        <end position="268"/>
    </location>
</feature>
<dbReference type="InterPro" id="IPR003163">
    <property type="entry name" value="Tscrpt_reg_HTH_APSES-type"/>
</dbReference>
<feature type="region of interest" description="Disordered" evidence="2">
    <location>
        <begin position="553"/>
        <end position="628"/>
    </location>
</feature>
<dbReference type="Gene3D" id="3.10.260.10">
    <property type="entry name" value="Transcription regulator HTH, APSES-type DNA-binding domain"/>
    <property type="match status" value="1"/>
</dbReference>
<proteinExistence type="predicted"/>
<reference evidence="4 5" key="1">
    <citation type="submission" date="2013-07" db="EMBL/GenBank/DDBJ databases">
        <title>The Genome Sequence of Cryptococcus heveanensis BCC8398.</title>
        <authorList>
            <consortium name="The Broad Institute Genome Sequencing Platform"/>
            <person name="Cuomo C."/>
            <person name="Litvintseva A."/>
            <person name="Chen Y."/>
            <person name="Heitman J."/>
            <person name="Sun S."/>
            <person name="Springer D."/>
            <person name="Dromer F."/>
            <person name="Young S.K."/>
            <person name="Zeng Q."/>
            <person name="Gargeya S."/>
            <person name="Fitzgerald M."/>
            <person name="Abouelleil A."/>
            <person name="Alvarado L."/>
            <person name="Berlin A.M."/>
            <person name="Chapman S.B."/>
            <person name="Dewar J."/>
            <person name="Goldberg J."/>
            <person name="Griggs A."/>
            <person name="Gujja S."/>
            <person name="Hansen M."/>
            <person name="Howarth C."/>
            <person name="Imamovic A."/>
            <person name="Larimer J."/>
            <person name="McCowan C."/>
            <person name="Murphy C."/>
            <person name="Pearson M."/>
            <person name="Priest M."/>
            <person name="Roberts A."/>
            <person name="Saif S."/>
            <person name="Shea T."/>
            <person name="Sykes S."/>
            <person name="Wortman J."/>
            <person name="Nusbaum C."/>
            <person name="Birren B."/>
        </authorList>
    </citation>
    <scope>NUCLEOTIDE SEQUENCE [LARGE SCALE GENOMIC DNA]</scope>
    <source>
        <strain evidence="4 5">BCC8398</strain>
    </source>
</reference>
<evidence type="ECO:0000313" key="4">
    <source>
        <dbReference type="EMBL" id="OCF36229.1"/>
    </source>
</evidence>
<gene>
    <name evidence="4" type="ORF">I316_02102</name>
</gene>
<dbReference type="GO" id="GO:0003677">
    <property type="term" value="F:DNA binding"/>
    <property type="evidence" value="ECO:0007669"/>
    <property type="project" value="InterPro"/>
</dbReference>
<dbReference type="PANTHER" id="PTHR48148">
    <property type="entry name" value="KERATINOCYTE PROLINE-RICH PROTEIN"/>
    <property type="match status" value="1"/>
</dbReference>
<dbReference type="Proteomes" id="UP000092666">
    <property type="component" value="Unassembled WGS sequence"/>
</dbReference>
<keyword evidence="5" id="KW-1185">Reference proteome</keyword>
<name>A0A1B9GYY0_9TREE</name>
<feature type="compositionally biased region" description="Low complexity" evidence="2">
    <location>
        <begin position="15"/>
        <end position="33"/>
    </location>
</feature>
<organism evidence="4 5">
    <name type="scientific">Kwoniella heveanensis BCC8398</name>
    <dbReference type="NCBI Taxonomy" id="1296120"/>
    <lineage>
        <taxon>Eukaryota</taxon>
        <taxon>Fungi</taxon>
        <taxon>Dikarya</taxon>
        <taxon>Basidiomycota</taxon>
        <taxon>Agaricomycotina</taxon>
        <taxon>Tremellomycetes</taxon>
        <taxon>Tremellales</taxon>
        <taxon>Cryptococcaceae</taxon>
        <taxon>Kwoniella</taxon>
    </lineage>
</organism>
<feature type="compositionally biased region" description="Basic and acidic residues" evidence="2">
    <location>
        <begin position="245"/>
        <end position="259"/>
    </location>
</feature>
<dbReference type="OrthoDB" id="5597783at2759"/>
<evidence type="ECO:0000313" key="5">
    <source>
        <dbReference type="Proteomes" id="UP000092666"/>
    </source>
</evidence>
<feature type="compositionally biased region" description="Low complexity" evidence="2">
    <location>
        <begin position="1317"/>
        <end position="1332"/>
    </location>
</feature>
<feature type="region of interest" description="Disordered" evidence="2">
    <location>
        <begin position="1096"/>
        <end position="1143"/>
    </location>
</feature>
<feature type="region of interest" description="Disordered" evidence="2">
    <location>
        <begin position="1293"/>
        <end position="1455"/>
    </location>
</feature>
<feature type="compositionally biased region" description="Acidic residues" evidence="2">
    <location>
        <begin position="585"/>
        <end position="600"/>
    </location>
</feature>
<dbReference type="Pfam" id="PF25318">
    <property type="entry name" value="WHD_GDS1"/>
    <property type="match status" value="1"/>
</dbReference>
<dbReference type="InterPro" id="IPR057511">
    <property type="entry name" value="WH_GDS1"/>
</dbReference>
<feature type="region of interest" description="Disordered" evidence="2">
    <location>
        <begin position="964"/>
        <end position="1065"/>
    </location>
</feature>
<feature type="region of interest" description="Disordered" evidence="2">
    <location>
        <begin position="1"/>
        <end position="62"/>
    </location>
</feature>
<dbReference type="STRING" id="1296120.A0A1B9GYY0"/>
<evidence type="ECO:0000256" key="2">
    <source>
        <dbReference type="SAM" id="MobiDB-lite"/>
    </source>
</evidence>
<feature type="compositionally biased region" description="Pro residues" evidence="2">
    <location>
        <begin position="1"/>
        <end position="14"/>
    </location>
</feature>
<feature type="compositionally biased region" description="Pro residues" evidence="2">
    <location>
        <begin position="987"/>
        <end position="997"/>
    </location>
</feature>
<feature type="compositionally biased region" description="Low complexity" evidence="2">
    <location>
        <begin position="670"/>
        <end position="681"/>
    </location>
</feature>
<feature type="coiled-coil region" evidence="1">
    <location>
        <begin position="809"/>
        <end position="848"/>
    </location>
</feature>
<feature type="compositionally biased region" description="Low complexity" evidence="2">
    <location>
        <begin position="762"/>
        <end position="771"/>
    </location>
</feature>
<dbReference type="EMBL" id="KI669496">
    <property type="protein sequence ID" value="OCF36229.1"/>
    <property type="molecule type" value="Genomic_DNA"/>
</dbReference>
<feature type="region of interest" description="Disordered" evidence="2">
    <location>
        <begin position="760"/>
        <end position="783"/>
    </location>
</feature>
<evidence type="ECO:0000256" key="1">
    <source>
        <dbReference type="SAM" id="Coils"/>
    </source>
</evidence>
<feature type="compositionally biased region" description="Polar residues" evidence="2">
    <location>
        <begin position="1350"/>
        <end position="1360"/>
    </location>
</feature>
<dbReference type="PANTHER" id="PTHR48148:SF2">
    <property type="entry name" value="PA14 DOMAIN-CONTAINING PROTEIN"/>
    <property type="match status" value="1"/>
</dbReference>
<dbReference type="PROSITE" id="PS51299">
    <property type="entry name" value="HTH_APSES"/>
    <property type="match status" value="1"/>
</dbReference>
<evidence type="ECO:0000259" key="3">
    <source>
        <dbReference type="PROSITE" id="PS51299"/>
    </source>
</evidence>
<accession>A0A1B9GYY0</accession>
<reference evidence="5" key="2">
    <citation type="submission" date="2013-12" db="EMBL/GenBank/DDBJ databases">
        <title>Evolution of pathogenesis and genome organization in the Tremellales.</title>
        <authorList>
            <person name="Cuomo C."/>
            <person name="Litvintseva A."/>
            <person name="Heitman J."/>
            <person name="Chen Y."/>
            <person name="Sun S."/>
            <person name="Springer D."/>
            <person name="Dromer F."/>
            <person name="Young S."/>
            <person name="Zeng Q."/>
            <person name="Chapman S."/>
            <person name="Gujja S."/>
            <person name="Saif S."/>
            <person name="Birren B."/>
        </authorList>
    </citation>
    <scope>NUCLEOTIDE SEQUENCE [LARGE SCALE GENOMIC DNA]</scope>
    <source>
        <strain evidence="5">BCC8398</strain>
    </source>
</reference>
<feature type="compositionally biased region" description="Pro residues" evidence="2">
    <location>
        <begin position="964"/>
        <end position="979"/>
    </location>
</feature>
<feature type="compositionally biased region" description="Pro residues" evidence="2">
    <location>
        <begin position="1306"/>
        <end position="1316"/>
    </location>
</feature>
<feature type="compositionally biased region" description="Low complexity" evidence="2">
    <location>
        <begin position="1101"/>
        <end position="1143"/>
    </location>
</feature>
<feature type="region of interest" description="Disordered" evidence="2">
    <location>
        <begin position="285"/>
        <end position="387"/>
    </location>
</feature>
<feature type="compositionally biased region" description="Low complexity" evidence="2">
    <location>
        <begin position="1028"/>
        <end position="1065"/>
    </location>
</feature>
<keyword evidence="1" id="KW-0175">Coiled coil</keyword>
<dbReference type="InterPro" id="IPR036887">
    <property type="entry name" value="HTH_APSES_sf"/>
</dbReference>
<dbReference type="SUPFAM" id="SSF54616">
    <property type="entry name" value="DNA-binding domain of Mlu1-box binding protein MBP1"/>
    <property type="match status" value="1"/>
</dbReference>
<protein>
    <recommendedName>
        <fullName evidence="3">HTH APSES-type domain-containing protein</fullName>
    </recommendedName>
</protein>
<feature type="region of interest" description="Disordered" evidence="2">
    <location>
        <begin position="644"/>
        <end position="691"/>
    </location>
</feature>